<dbReference type="OrthoDB" id="4063132at2759"/>
<name>A0A1E3QYJ0_9ASCO</name>
<dbReference type="RefSeq" id="XP_018987475.1">
    <property type="nucleotide sequence ID" value="XM_019126946.1"/>
</dbReference>
<gene>
    <name evidence="2" type="ORF">BABINDRAFT_12186</name>
</gene>
<accession>A0A1E3QYJ0</accession>
<dbReference type="InterPro" id="IPR018304">
    <property type="entry name" value="Rtt102"/>
</dbReference>
<dbReference type="AlphaFoldDB" id="A0A1E3QYJ0"/>
<proteinExistence type="predicted"/>
<organism evidence="2 3">
    <name type="scientific">Babjeviella inositovora NRRL Y-12698</name>
    <dbReference type="NCBI Taxonomy" id="984486"/>
    <lineage>
        <taxon>Eukaryota</taxon>
        <taxon>Fungi</taxon>
        <taxon>Dikarya</taxon>
        <taxon>Ascomycota</taxon>
        <taxon>Saccharomycotina</taxon>
        <taxon>Pichiomycetes</taxon>
        <taxon>Serinales incertae sedis</taxon>
        <taxon>Babjeviella</taxon>
    </lineage>
</organism>
<evidence type="ECO:0000313" key="3">
    <source>
        <dbReference type="Proteomes" id="UP000094336"/>
    </source>
</evidence>
<sequence>MATNFKIQNLSKSNLTSRTQTPEFRPTSETHWVRDWNYPAKPAAKHSSQFPGSVPPTEFYPFQIKSWIRSDSPVPLNFDSPLDDTFDLSQYRYGSVVEDTAEKTAGDGLSAADIRGAVGGSNTIFSSSTDAQEGQKVEPEPIVVEALSAVTEVPDVATAEQKEEAMDVDLPASETVVEADVAHETQEAQTLFAEPTIQEPVEATAEPVAESIAESSASPIVVPAAELTVDPIVEPTSEPIIQEPFEAEQTTEPVIELAEPTEPVDESVSGPSNAQLEGVKSETADIPIAPVVFTPQADVDGDVKME</sequence>
<feature type="compositionally biased region" description="Polar residues" evidence="1">
    <location>
        <begin position="1"/>
        <end position="25"/>
    </location>
</feature>
<dbReference type="Gene3D" id="6.20.420.10">
    <property type="match status" value="1"/>
</dbReference>
<evidence type="ECO:0000313" key="2">
    <source>
        <dbReference type="EMBL" id="ODQ82147.1"/>
    </source>
</evidence>
<dbReference type="GeneID" id="30144800"/>
<dbReference type="GO" id="GO:0006338">
    <property type="term" value="P:chromatin remodeling"/>
    <property type="evidence" value="ECO:0007669"/>
    <property type="project" value="InterPro"/>
</dbReference>
<feature type="region of interest" description="Disordered" evidence="1">
    <location>
        <begin position="1"/>
        <end position="28"/>
    </location>
</feature>
<reference evidence="3" key="1">
    <citation type="submission" date="2016-05" db="EMBL/GenBank/DDBJ databases">
        <title>Comparative genomics of biotechnologically important yeasts.</title>
        <authorList>
            <consortium name="DOE Joint Genome Institute"/>
            <person name="Riley R."/>
            <person name="Haridas S."/>
            <person name="Wolfe K.H."/>
            <person name="Lopes M.R."/>
            <person name="Hittinger C.T."/>
            <person name="Goker M."/>
            <person name="Salamov A."/>
            <person name="Wisecaver J."/>
            <person name="Long T.M."/>
            <person name="Aerts A.L."/>
            <person name="Barry K."/>
            <person name="Choi C."/>
            <person name="Clum A."/>
            <person name="Coughlan A.Y."/>
            <person name="Deshpande S."/>
            <person name="Douglass A.P."/>
            <person name="Hanson S.J."/>
            <person name="Klenk H.-P."/>
            <person name="Labutti K."/>
            <person name="Lapidus A."/>
            <person name="Lindquist E."/>
            <person name="Lipzen A."/>
            <person name="Meier-Kolthoff J.P."/>
            <person name="Ohm R.A."/>
            <person name="Otillar R.P."/>
            <person name="Pangilinan J."/>
            <person name="Peng Y."/>
            <person name="Rokas A."/>
            <person name="Rosa C.A."/>
            <person name="Scheuner C."/>
            <person name="Sibirny A.A."/>
            <person name="Slot J.C."/>
            <person name="Stielow J.B."/>
            <person name="Sun H."/>
            <person name="Kurtzman C.P."/>
            <person name="Blackwell M."/>
            <person name="Grigoriev I.V."/>
            <person name="Jeffries T.W."/>
        </authorList>
    </citation>
    <scope>NUCLEOTIDE SEQUENCE [LARGE SCALE GENOMIC DNA]</scope>
    <source>
        <strain evidence="3">NRRL Y-12698</strain>
    </source>
</reference>
<dbReference type="Pfam" id="PF09510">
    <property type="entry name" value="Rtt102p"/>
    <property type="match status" value="1"/>
</dbReference>
<protein>
    <submittedName>
        <fullName evidence="2">Uncharacterized protein</fullName>
    </submittedName>
</protein>
<keyword evidence="3" id="KW-1185">Reference proteome</keyword>
<dbReference type="EMBL" id="KV454427">
    <property type="protein sequence ID" value="ODQ82147.1"/>
    <property type="molecule type" value="Genomic_DNA"/>
</dbReference>
<evidence type="ECO:0000256" key="1">
    <source>
        <dbReference type="SAM" id="MobiDB-lite"/>
    </source>
</evidence>
<dbReference type="Proteomes" id="UP000094336">
    <property type="component" value="Unassembled WGS sequence"/>
</dbReference>
<dbReference type="GO" id="GO:0016514">
    <property type="term" value="C:SWI/SNF complex"/>
    <property type="evidence" value="ECO:0007669"/>
    <property type="project" value="InterPro"/>
</dbReference>
<dbReference type="GO" id="GO:0016586">
    <property type="term" value="C:RSC-type complex"/>
    <property type="evidence" value="ECO:0007669"/>
    <property type="project" value="InterPro"/>
</dbReference>